<dbReference type="PANTHER" id="PTHR30290:SF10">
    <property type="entry name" value="PERIPLASMIC OLIGOPEPTIDE-BINDING PROTEIN-RELATED"/>
    <property type="match status" value="1"/>
</dbReference>
<evidence type="ECO:0000256" key="4">
    <source>
        <dbReference type="ARBA" id="ARBA00022729"/>
    </source>
</evidence>
<protein>
    <recommendedName>
        <fullName evidence="6">Solute-binding protein family 5 domain-containing protein</fullName>
    </recommendedName>
</protein>
<dbReference type="InterPro" id="IPR039424">
    <property type="entry name" value="SBP_5"/>
</dbReference>
<name>A0A382R3B4_9ZZZZ</name>
<dbReference type="Pfam" id="PF00496">
    <property type="entry name" value="SBP_bac_5"/>
    <property type="match status" value="1"/>
</dbReference>
<dbReference type="FunFam" id="3.90.76.10:FF:000001">
    <property type="entry name" value="Oligopeptide ABC transporter substrate-binding protein"/>
    <property type="match status" value="1"/>
</dbReference>
<evidence type="ECO:0000256" key="3">
    <source>
        <dbReference type="ARBA" id="ARBA00022448"/>
    </source>
</evidence>
<evidence type="ECO:0000256" key="5">
    <source>
        <dbReference type="SAM" id="Phobius"/>
    </source>
</evidence>
<dbReference type="GO" id="GO:0030313">
    <property type="term" value="C:cell envelope"/>
    <property type="evidence" value="ECO:0007669"/>
    <property type="project" value="UniProtKB-SubCell"/>
</dbReference>
<feature type="domain" description="Solute-binding protein family 5" evidence="6">
    <location>
        <begin position="109"/>
        <end position="205"/>
    </location>
</feature>
<comment type="subcellular location">
    <subcellularLocation>
        <location evidence="1">Cell envelope</location>
    </subcellularLocation>
</comment>
<dbReference type="EMBL" id="UINC01118150">
    <property type="protein sequence ID" value="SVC91081.1"/>
    <property type="molecule type" value="Genomic_DNA"/>
</dbReference>
<dbReference type="SUPFAM" id="SSF53850">
    <property type="entry name" value="Periplasmic binding protein-like II"/>
    <property type="match status" value="1"/>
</dbReference>
<dbReference type="InterPro" id="IPR000914">
    <property type="entry name" value="SBP_5_dom"/>
</dbReference>
<dbReference type="PANTHER" id="PTHR30290">
    <property type="entry name" value="PERIPLASMIC BINDING COMPONENT OF ABC TRANSPORTER"/>
    <property type="match status" value="1"/>
</dbReference>
<evidence type="ECO:0000256" key="1">
    <source>
        <dbReference type="ARBA" id="ARBA00004196"/>
    </source>
</evidence>
<keyword evidence="5" id="KW-0812">Transmembrane</keyword>
<organism evidence="7">
    <name type="scientific">marine metagenome</name>
    <dbReference type="NCBI Taxonomy" id="408172"/>
    <lineage>
        <taxon>unclassified sequences</taxon>
        <taxon>metagenomes</taxon>
        <taxon>ecological metagenomes</taxon>
    </lineage>
</organism>
<reference evidence="7" key="1">
    <citation type="submission" date="2018-05" db="EMBL/GenBank/DDBJ databases">
        <authorList>
            <person name="Lanie J.A."/>
            <person name="Ng W.-L."/>
            <person name="Kazmierczak K.M."/>
            <person name="Andrzejewski T.M."/>
            <person name="Davidsen T.M."/>
            <person name="Wayne K.J."/>
            <person name="Tettelin H."/>
            <person name="Glass J.I."/>
            <person name="Rusch D."/>
            <person name="Podicherti R."/>
            <person name="Tsui H.-C.T."/>
            <person name="Winkler M.E."/>
        </authorList>
    </citation>
    <scope>NUCLEOTIDE SEQUENCE</scope>
</reference>
<proteinExistence type="inferred from homology"/>
<keyword evidence="5" id="KW-1133">Transmembrane helix</keyword>
<keyword evidence="4" id="KW-0732">Signal</keyword>
<dbReference type="GO" id="GO:0015833">
    <property type="term" value="P:peptide transport"/>
    <property type="evidence" value="ECO:0007669"/>
    <property type="project" value="TreeGrafter"/>
</dbReference>
<dbReference type="GO" id="GO:1904680">
    <property type="term" value="F:peptide transmembrane transporter activity"/>
    <property type="evidence" value="ECO:0007669"/>
    <property type="project" value="TreeGrafter"/>
</dbReference>
<gene>
    <name evidence="7" type="ORF">METZ01_LOCUS343935</name>
</gene>
<evidence type="ECO:0000256" key="2">
    <source>
        <dbReference type="ARBA" id="ARBA00005695"/>
    </source>
</evidence>
<accession>A0A382R3B4</accession>
<sequence>MQDTTDTEAVTAMDSDGNFASSAGKQLGLYALYAFLGLSVLIYVLSVAAGNSGGIVSGGAIDVERNSITIVLSEEPPQLDSTRSTDAVSFVVLAHTMEGLIAYDNNDQLAPGVAERWEINDDGATFWIREEAKWSDGQPVTAHDFEFAWRRVLDPATASEYAFILYPIKNAEAVNRGDLPVEMIGVRAVSDRLLEVEFERPTPYFDKL</sequence>
<keyword evidence="5" id="KW-0472">Membrane</keyword>
<evidence type="ECO:0000313" key="7">
    <source>
        <dbReference type="EMBL" id="SVC91081.1"/>
    </source>
</evidence>
<dbReference type="Gene3D" id="3.40.190.10">
    <property type="entry name" value="Periplasmic binding protein-like II"/>
    <property type="match status" value="1"/>
</dbReference>
<feature type="non-terminal residue" evidence="7">
    <location>
        <position position="208"/>
    </location>
</feature>
<dbReference type="AlphaFoldDB" id="A0A382R3B4"/>
<dbReference type="Gene3D" id="3.90.76.10">
    <property type="entry name" value="Dipeptide-binding Protein, Domain 1"/>
    <property type="match status" value="1"/>
</dbReference>
<keyword evidence="3" id="KW-0813">Transport</keyword>
<evidence type="ECO:0000259" key="6">
    <source>
        <dbReference type="Pfam" id="PF00496"/>
    </source>
</evidence>
<feature type="transmembrane region" description="Helical" evidence="5">
    <location>
        <begin position="27"/>
        <end position="45"/>
    </location>
</feature>
<comment type="similarity">
    <text evidence="2">Belongs to the bacterial solute-binding protein 5 family.</text>
</comment>